<protein>
    <submittedName>
        <fullName evidence="4">Two-component system sensor histidine kinase/response regulator hybrid</fullName>
    </submittedName>
</protein>
<feature type="domain" description="Response regulatory" evidence="3">
    <location>
        <begin position="8"/>
        <end position="127"/>
    </location>
</feature>
<keyword evidence="1 2" id="KW-0597">Phosphoprotein</keyword>
<evidence type="ECO:0000313" key="5">
    <source>
        <dbReference type="Proteomes" id="UP000001654"/>
    </source>
</evidence>
<keyword evidence="4" id="KW-0808">Transferase</keyword>
<dbReference type="Gene3D" id="3.40.50.2300">
    <property type="match status" value="1"/>
</dbReference>
<dbReference type="PANTHER" id="PTHR45339">
    <property type="entry name" value="HYBRID SIGNAL TRANSDUCTION HISTIDINE KINASE J"/>
    <property type="match status" value="1"/>
</dbReference>
<dbReference type="KEGG" id="zpr:ZPR_1060"/>
<dbReference type="SMART" id="SM00448">
    <property type="entry name" value="REC"/>
    <property type="match status" value="1"/>
</dbReference>
<dbReference type="InterPro" id="IPR011006">
    <property type="entry name" value="CheY-like_superfamily"/>
</dbReference>
<dbReference type="PROSITE" id="PS50110">
    <property type="entry name" value="RESPONSE_REGULATORY"/>
    <property type="match status" value="1"/>
</dbReference>
<keyword evidence="5" id="KW-1185">Reference proteome</keyword>
<dbReference type="RefSeq" id="WP_013070557.1">
    <property type="nucleotide sequence ID" value="NC_014041.1"/>
</dbReference>
<feature type="modified residue" description="4-aspartylphosphate" evidence="2">
    <location>
        <position position="60"/>
    </location>
</feature>
<dbReference type="GO" id="GO:0016301">
    <property type="term" value="F:kinase activity"/>
    <property type="evidence" value="ECO:0007669"/>
    <property type="project" value="UniProtKB-KW"/>
</dbReference>
<dbReference type="Proteomes" id="UP000001654">
    <property type="component" value="Chromosome"/>
</dbReference>
<organism evidence="4 5">
    <name type="scientific">Zunongwangia profunda (strain DSM 18752 / CCTCC AB 206139 / SM-A87)</name>
    <name type="common">Wangia profunda</name>
    <dbReference type="NCBI Taxonomy" id="655815"/>
    <lineage>
        <taxon>Bacteria</taxon>
        <taxon>Pseudomonadati</taxon>
        <taxon>Bacteroidota</taxon>
        <taxon>Flavobacteriia</taxon>
        <taxon>Flavobacteriales</taxon>
        <taxon>Flavobacteriaceae</taxon>
        <taxon>Zunongwangia</taxon>
    </lineage>
</organism>
<dbReference type="eggNOG" id="COG0784">
    <property type="taxonomic scope" value="Bacteria"/>
</dbReference>
<dbReference type="PANTHER" id="PTHR45339:SF6">
    <property type="entry name" value="SENSORY HISTIDINE PROTEIN KINASE"/>
    <property type="match status" value="1"/>
</dbReference>
<gene>
    <name evidence="4" type="ordered locus">ZPR_1060</name>
</gene>
<reference evidence="4 5" key="1">
    <citation type="journal article" date="2010" name="BMC Genomics">
        <title>The complete genome of Zunongwangia profunda SM-A87 reveals its adaptation to the deep-sea environment and ecological role in sedimentary organic nitrogen degradation.</title>
        <authorList>
            <person name="Qin Q.L."/>
            <person name="Zhang X.Y."/>
            <person name="Wang X.M."/>
            <person name="Liu G.M."/>
            <person name="Chen X.L."/>
            <person name="Xie B.B."/>
            <person name="Dang H.Y."/>
            <person name="Zhou B.C."/>
            <person name="Yu J."/>
            <person name="Zhang Y.Z."/>
        </authorList>
    </citation>
    <scope>NUCLEOTIDE SEQUENCE [LARGE SCALE GENOMIC DNA]</scope>
    <source>
        <strain evidence="5">DSM 18752 / CCTCC AB 206139 / SM-A87</strain>
    </source>
</reference>
<dbReference type="GO" id="GO:0000160">
    <property type="term" value="P:phosphorelay signal transduction system"/>
    <property type="evidence" value="ECO:0007669"/>
    <property type="project" value="InterPro"/>
</dbReference>
<dbReference type="HOGENOM" id="CLU_000445_69_12_10"/>
<dbReference type="SUPFAM" id="SSF52172">
    <property type="entry name" value="CheY-like"/>
    <property type="match status" value="1"/>
</dbReference>
<proteinExistence type="predicted"/>
<sequence length="130" mass="14637">MKFQKPIRILAVDDNLVNQFLIRSIILKLYPKAEIITADTGEESIEIFRKSSNFDLILMDLQLPGISGYEASKKIKKLVQGKPTPIVALSASKMEDMISKGKPAGIDDFLSKPILPETTRKILIKYIFDK</sequence>
<evidence type="ECO:0000256" key="2">
    <source>
        <dbReference type="PROSITE-ProRule" id="PRU00169"/>
    </source>
</evidence>
<dbReference type="InterPro" id="IPR001789">
    <property type="entry name" value="Sig_transdc_resp-reg_receiver"/>
</dbReference>
<evidence type="ECO:0000313" key="4">
    <source>
        <dbReference type="EMBL" id="ADF51405.1"/>
    </source>
</evidence>
<dbReference type="CDD" id="cd17546">
    <property type="entry name" value="REC_hyHK_CKI1_RcsC-like"/>
    <property type="match status" value="1"/>
</dbReference>
<dbReference type="AlphaFoldDB" id="D5BI17"/>
<evidence type="ECO:0000259" key="3">
    <source>
        <dbReference type="PROSITE" id="PS50110"/>
    </source>
</evidence>
<accession>D5BI17</accession>
<dbReference type="OrthoDB" id="9796457at2"/>
<dbReference type="STRING" id="655815.ZPR_1060"/>
<name>D5BI17_ZUNPS</name>
<dbReference type="EMBL" id="CP001650">
    <property type="protein sequence ID" value="ADF51405.1"/>
    <property type="molecule type" value="Genomic_DNA"/>
</dbReference>
<evidence type="ECO:0000256" key="1">
    <source>
        <dbReference type="ARBA" id="ARBA00022553"/>
    </source>
</evidence>
<keyword evidence="4" id="KW-0418">Kinase</keyword>
<dbReference type="Pfam" id="PF00072">
    <property type="entry name" value="Response_reg"/>
    <property type="match status" value="1"/>
</dbReference>